<dbReference type="GO" id="GO:0016832">
    <property type="term" value="F:aldehyde-lyase activity"/>
    <property type="evidence" value="ECO:0007669"/>
    <property type="project" value="UniProtKB-ARBA"/>
</dbReference>
<dbReference type="InterPro" id="IPR005000">
    <property type="entry name" value="Aldolase/citrate-lyase_domain"/>
</dbReference>
<reference evidence="5 6" key="1">
    <citation type="submission" date="2018-06" db="EMBL/GenBank/DDBJ databases">
        <title>Genomic Encyclopedia of Archaeal and Bacterial Type Strains, Phase II (KMG-II): from individual species to whole genera.</title>
        <authorList>
            <person name="Goeker M."/>
        </authorList>
    </citation>
    <scope>NUCLEOTIDE SEQUENCE [LARGE SCALE GENOMIC DNA]</scope>
    <source>
        <strain evidence="5 6">CFPB 3232</strain>
    </source>
</reference>
<protein>
    <submittedName>
        <fullName evidence="5">2,4-dihydroxyhept-2-enedioate aldolase</fullName>
    </submittedName>
</protein>
<keyword evidence="6" id="KW-1185">Reference proteome</keyword>
<evidence type="ECO:0000256" key="3">
    <source>
        <dbReference type="ARBA" id="ARBA00023239"/>
    </source>
</evidence>
<evidence type="ECO:0000259" key="4">
    <source>
        <dbReference type="Pfam" id="PF03328"/>
    </source>
</evidence>
<dbReference type="InterPro" id="IPR050251">
    <property type="entry name" value="HpcH-HpaI_aldolase"/>
</dbReference>
<dbReference type="NCBIfam" id="TIGR02311">
    <property type="entry name" value="HpaI"/>
    <property type="match status" value="1"/>
</dbReference>
<evidence type="ECO:0000313" key="5">
    <source>
        <dbReference type="EMBL" id="RAR83179.1"/>
    </source>
</evidence>
<proteinExistence type="inferred from homology"/>
<dbReference type="Pfam" id="PF03328">
    <property type="entry name" value="HpcH_HpaI"/>
    <property type="match status" value="1"/>
</dbReference>
<accession>A0A328ZBC4</accession>
<dbReference type="InterPro" id="IPR040442">
    <property type="entry name" value="Pyrv_kinase-like_dom_sf"/>
</dbReference>
<name>A0A328ZBC4_9BURK</name>
<dbReference type="SUPFAM" id="SSF51621">
    <property type="entry name" value="Phosphoenolpyruvate/pyruvate domain"/>
    <property type="match status" value="1"/>
</dbReference>
<dbReference type="InterPro" id="IPR012689">
    <property type="entry name" value="HpaI"/>
</dbReference>
<evidence type="ECO:0000256" key="2">
    <source>
        <dbReference type="ARBA" id="ARBA00022723"/>
    </source>
</evidence>
<evidence type="ECO:0000313" key="6">
    <source>
        <dbReference type="Proteomes" id="UP000248856"/>
    </source>
</evidence>
<dbReference type="RefSeq" id="WP_111877060.1">
    <property type="nucleotide sequence ID" value="NZ_CBCSGC010000032.1"/>
</dbReference>
<dbReference type="GO" id="GO:0046872">
    <property type="term" value="F:metal ion binding"/>
    <property type="evidence" value="ECO:0007669"/>
    <property type="project" value="UniProtKB-KW"/>
</dbReference>
<organism evidence="5 6">
    <name type="scientific">Paracidovorax anthurii</name>
    <dbReference type="NCBI Taxonomy" id="78229"/>
    <lineage>
        <taxon>Bacteria</taxon>
        <taxon>Pseudomonadati</taxon>
        <taxon>Pseudomonadota</taxon>
        <taxon>Betaproteobacteria</taxon>
        <taxon>Burkholderiales</taxon>
        <taxon>Comamonadaceae</taxon>
        <taxon>Paracidovorax</taxon>
    </lineage>
</organism>
<sequence length="269" mass="28441">MTPTPRNTFKDALHAGHQLAGLWLGLADPYSTELCAGLGYDWVLIDGEHGPNDLRSMLGALQAAAPYGSEAVVRIPQGDPALIKQVLEIGAHTLLVPMVESAGAAQALVRAMRYPPQGNRGVGSGLARSSRWSRYPGYLHEANERVCLLVQVETAQALGQLDAIAQVDGVDGVFIGPADLSASMGYLGQPAHSEVKAVIEQAIRALRSRGKAAGILCTDEALARHYTRVGAQFVAIGVDTTLLSRAAGSLLQRYRDGALPATAEARHGY</sequence>
<evidence type="ECO:0000256" key="1">
    <source>
        <dbReference type="ARBA" id="ARBA00005568"/>
    </source>
</evidence>
<feature type="domain" description="HpcH/HpaI aldolase/citrate lyase" evidence="4">
    <location>
        <begin position="20"/>
        <end position="245"/>
    </location>
</feature>
<dbReference type="OrthoDB" id="86160at2"/>
<comment type="caution">
    <text evidence="5">The sequence shown here is derived from an EMBL/GenBank/DDBJ whole genome shotgun (WGS) entry which is preliminary data.</text>
</comment>
<keyword evidence="3" id="KW-0456">Lyase</keyword>
<dbReference type="GO" id="GO:0005737">
    <property type="term" value="C:cytoplasm"/>
    <property type="evidence" value="ECO:0007669"/>
    <property type="project" value="UniProtKB-ARBA"/>
</dbReference>
<comment type="similarity">
    <text evidence="1">Belongs to the HpcH/HpaI aldolase family.</text>
</comment>
<keyword evidence="2" id="KW-0479">Metal-binding</keyword>
<dbReference type="EMBL" id="QLTA01000015">
    <property type="protein sequence ID" value="RAR83179.1"/>
    <property type="molecule type" value="Genomic_DNA"/>
</dbReference>
<dbReference type="PANTHER" id="PTHR30502:SF0">
    <property type="entry name" value="PHOSPHOENOLPYRUVATE CARBOXYLASE FAMILY PROTEIN"/>
    <property type="match status" value="1"/>
</dbReference>
<dbReference type="Gene3D" id="3.20.20.60">
    <property type="entry name" value="Phosphoenolpyruvate-binding domains"/>
    <property type="match status" value="1"/>
</dbReference>
<dbReference type="InterPro" id="IPR015813">
    <property type="entry name" value="Pyrv/PenolPyrv_kinase-like_dom"/>
</dbReference>
<gene>
    <name evidence="5" type="ORF">AX018_101524</name>
</gene>
<dbReference type="FunFam" id="3.20.20.60:FF:000004">
    <property type="entry name" value="5-keto-4-deoxy-D-glucarate aldolase"/>
    <property type="match status" value="1"/>
</dbReference>
<dbReference type="PANTHER" id="PTHR30502">
    <property type="entry name" value="2-KETO-3-DEOXY-L-RHAMNONATE ALDOLASE"/>
    <property type="match status" value="1"/>
</dbReference>
<dbReference type="GO" id="GO:0010124">
    <property type="term" value="P:phenylacetate catabolic process"/>
    <property type="evidence" value="ECO:0007669"/>
    <property type="project" value="InterPro"/>
</dbReference>
<dbReference type="AlphaFoldDB" id="A0A328ZBC4"/>
<dbReference type="Proteomes" id="UP000248856">
    <property type="component" value="Unassembled WGS sequence"/>
</dbReference>